<dbReference type="AlphaFoldDB" id="A0A4V0ZJD0"/>
<dbReference type="Gene3D" id="3.40.50.720">
    <property type="entry name" value="NAD(P)-binding Rossmann-like Domain"/>
    <property type="match status" value="1"/>
</dbReference>
<sequence>MSNEGESPTAGVVLARPDVSALRTKHGAWIGVGAGSFTVKGAAAYEVVSKLLGGSDGSRTGPQLVDDFPAGSRAAVSRVLDALVTHRCVTVLDAPMSHQVAVKGPASEWLLAYFAQLTTEPVRALDRVLATTLHLYGRPAWLSRLRGLLDAAPLFGLRTEFHTISDEDRVPQWEDADLVVVDADGLSYERTVRLQDELLERGVPHGIVGEVGGRRWIIWSDDRVTGCWDCLNRYARTTRSAAPAETAPTAPDDSAAAALIHAVYRRSAGLADHAAAAVSVSHESGLPTVKTHPAWAAAGCRCHRAVVPPVTGDERDDQGDEPVRRNIVSPEDDSRLDDVHERIIGTLAGWTDGFAGPFRYLDGGDLPQVPFGQAQATVLVGLAEKCRVRELTAAVLSSREALYQAALNALEMFAAQPGGPLPDIGAGWTLDEAVYRALLRRSMSWAVDDAEWVRLSEDDLGHGECAAFSRYIRHSVGRSRGGEAPQWIGTRLANGIYRVRGRAADGSLVAHGAGACYAEAVCTAMLALVNDADALVPLNPHFRTWAELWRHVARPECVEVTERTLPFARGEVRLVEVP</sequence>
<organism evidence="2 3">
    <name type="scientific">Streptomonospora litoralis</name>
    <dbReference type="NCBI Taxonomy" id="2498135"/>
    <lineage>
        <taxon>Bacteria</taxon>
        <taxon>Bacillati</taxon>
        <taxon>Actinomycetota</taxon>
        <taxon>Actinomycetes</taxon>
        <taxon>Streptosporangiales</taxon>
        <taxon>Nocardiopsidaceae</taxon>
        <taxon>Streptomonospora</taxon>
    </lineage>
</organism>
<dbReference type="Proteomes" id="UP000292235">
    <property type="component" value="Chromosome"/>
</dbReference>
<reference evidence="2 3" key="1">
    <citation type="submission" date="2019-02" db="EMBL/GenBank/DDBJ databases">
        <authorList>
            <person name="Khodamoradi S."/>
            <person name="Hahnke R.L."/>
            <person name="Kaempfer P."/>
            <person name="Schumann P."/>
            <person name="Rohde M."/>
            <person name="Steinert M."/>
            <person name="Luzhetskyy A."/>
            <person name="Wink J."/>
            <person name="Ruckert C."/>
        </authorList>
    </citation>
    <scope>NUCLEOTIDE SEQUENCE [LARGE SCALE GENOMIC DNA]</scope>
    <source>
        <strain evidence="2 3">M2</strain>
    </source>
</reference>
<name>A0A4V0ZJD0_9ACTN</name>
<dbReference type="EMBL" id="CP036455">
    <property type="protein sequence ID" value="QBI53052.1"/>
    <property type="molecule type" value="Genomic_DNA"/>
</dbReference>
<evidence type="ECO:0000313" key="2">
    <source>
        <dbReference type="EMBL" id="QBI53052.1"/>
    </source>
</evidence>
<dbReference type="OrthoDB" id="4084399at2"/>
<evidence type="ECO:0000313" key="3">
    <source>
        <dbReference type="Proteomes" id="UP000292235"/>
    </source>
</evidence>
<keyword evidence="3" id="KW-1185">Reference proteome</keyword>
<proteinExistence type="predicted"/>
<evidence type="ECO:0000256" key="1">
    <source>
        <dbReference type="SAM" id="MobiDB-lite"/>
    </source>
</evidence>
<feature type="region of interest" description="Disordered" evidence="1">
    <location>
        <begin position="309"/>
        <end position="331"/>
    </location>
</feature>
<accession>A0A4V0ZJD0</accession>
<protein>
    <submittedName>
        <fullName evidence="2">Uncharacterized protein</fullName>
    </submittedName>
</protein>
<dbReference type="KEGG" id="strr:EKD16_06270"/>
<dbReference type="RefSeq" id="WP_131097489.1">
    <property type="nucleotide sequence ID" value="NZ_CP036455.1"/>
</dbReference>
<gene>
    <name evidence="2" type="ORF">EKD16_06270</name>
</gene>